<keyword evidence="2" id="KW-1133">Transmembrane helix</keyword>
<evidence type="ECO:0000313" key="4">
    <source>
        <dbReference type="EMBL" id="QTX02975.1"/>
    </source>
</evidence>
<dbReference type="KEGG" id="pluf:LFWB_3560"/>
<dbReference type="RefSeq" id="WP_246454203.1">
    <property type="nucleotide sequence ID" value="NZ_CP054393.1"/>
</dbReference>
<evidence type="ECO:0000313" key="5">
    <source>
        <dbReference type="Proteomes" id="UP000672038"/>
    </source>
</evidence>
<evidence type="ECO:0008006" key="6">
    <source>
        <dbReference type="Google" id="ProtNLM"/>
    </source>
</evidence>
<name>A0A975FL27_LOWBP</name>
<evidence type="ECO:0000313" key="3">
    <source>
        <dbReference type="EMBL" id="QTX02926.1"/>
    </source>
</evidence>
<reference evidence="3" key="1">
    <citation type="submission" date="2020-06" db="EMBL/GenBank/DDBJ databases">
        <title>Complete genome sequence of Candidatus Phytoplasma luffae NCHU2019.</title>
        <authorList>
            <person name="Cho S.-T."/>
            <person name="Tan C.-M."/>
            <person name="Li J.-R."/>
            <person name="Chien Y.-Y."/>
            <person name="Chiu Y.-C."/>
            <person name="Yang J.-Y."/>
            <person name="Kuo C.-H."/>
        </authorList>
    </citation>
    <scope>NUCLEOTIDE SEQUENCE</scope>
    <source>
        <strain evidence="3">NCHU2019</strain>
    </source>
</reference>
<dbReference type="EMBL" id="CP054393">
    <property type="protein sequence ID" value="QTX02926.1"/>
    <property type="molecule type" value="Genomic_DNA"/>
</dbReference>
<protein>
    <recommendedName>
        <fullName evidence="6">Effector</fullName>
    </recommendedName>
</protein>
<organism evidence="3 5">
    <name type="scientific">Loofah witches'-broom phytoplasma</name>
    <dbReference type="NCBI Taxonomy" id="35773"/>
    <lineage>
        <taxon>Bacteria</taxon>
        <taxon>Bacillati</taxon>
        <taxon>Mycoplasmatota</taxon>
        <taxon>Mollicutes</taxon>
        <taxon>Acholeplasmatales</taxon>
        <taxon>Acholeplasmataceae</taxon>
        <taxon>Candidatus Phytoplasma</taxon>
        <taxon>16SrVIII (Loofah witches'-broom group)</taxon>
    </lineage>
</organism>
<evidence type="ECO:0000256" key="1">
    <source>
        <dbReference type="SAM" id="MobiDB-lite"/>
    </source>
</evidence>
<evidence type="ECO:0000256" key="2">
    <source>
        <dbReference type="SAM" id="Phobius"/>
    </source>
</evidence>
<keyword evidence="5" id="KW-1185">Reference proteome</keyword>
<proteinExistence type="predicted"/>
<sequence length="196" mass="23106">MNNNFFQKHLVTIIITSLFGIAIIIGFYQEFNDYQNEKNYLSPLENKPQQIPSKIKRSTEETPQPKIKTTAVRLDQIKTYLFGEPTDTSKLPSDLSEREKTQINKLKNSWQLSLNSLNEQKTWVDEKQTECDEYQAQLNSLQPQIEALKPQQQKLEQDQEDKEKEINQKKKFGNNLNVYLINPKKLEKKEKKILIY</sequence>
<keyword evidence="2" id="KW-0812">Transmembrane</keyword>
<feature type="region of interest" description="Disordered" evidence="1">
    <location>
        <begin position="45"/>
        <end position="64"/>
    </location>
</feature>
<feature type="transmembrane region" description="Helical" evidence="2">
    <location>
        <begin position="6"/>
        <end position="28"/>
    </location>
</feature>
<gene>
    <name evidence="3" type="ORF">LFWB_3560</name>
    <name evidence="4" type="ORF">LFWB_4090</name>
</gene>
<accession>A0A975FL27</accession>
<dbReference type="KEGG" id="pluf:LFWB_4090"/>
<dbReference type="AlphaFoldDB" id="A0A975FL27"/>
<dbReference type="Proteomes" id="UP000672038">
    <property type="component" value="Chromosome"/>
</dbReference>
<keyword evidence="2" id="KW-0472">Membrane</keyword>
<dbReference type="EMBL" id="CP054393">
    <property type="protein sequence ID" value="QTX02975.1"/>
    <property type="molecule type" value="Genomic_DNA"/>
</dbReference>